<evidence type="ECO:0000256" key="2">
    <source>
        <dbReference type="ARBA" id="ARBA00022692"/>
    </source>
</evidence>
<gene>
    <name evidence="9" type="ORF">CC84DRAFT_1120685</name>
</gene>
<feature type="compositionally biased region" description="Basic and acidic residues" evidence="6">
    <location>
        <begin position="302"/>
        <end position="314"/>
    </location>
</feature>
<comment type="similarity">
    <text evidence="5">Belongs to the SAT4 family.</text>
</comment>
<feature type="transmembrane region" description="Helical" evidence="7">
    <location>
        <begin position="44"/>
        <end position="67"/>
    </location>
</feature>
<dbReference type="PANTHER" id="PTHR33048:SF47">
    <property type="entry name" value="INTEGRAL MEMBRANE PROTEIN-RELATED"/>
    <property type="match status" value="1"/>
</dbReference>
<feature type="compositionally biased region" description="Polar residues" evidence="6">
    <location>
        <begin position="361"/>
        <end position="372"/>
    </location>
</feature>
<evidence type="ECO:0000256" key="4">
    <source>
        <dbReference type="ARBA" id="ARBA00023136"/>
    </source>
</evidence>
<comment type="subcellular location">
    <subcellularLocation>
        <location evidence="1">Membrane</location>
        <topology evidence="1">Multi-pass membrane protein</topology>
    </subcellularLocation>
</comment>
<dbReference type="PANTHER" id="PTHR33048">
    <property type="entry name" value="PTH11-LIKE INTEGRAL MEMBRANE PROTEIN (AFU_ORTHOLOGUE AFUA_5G11245)"/>
    <property type="match status" value="1"/>
</dbReference>
<keyword evidence="3 7" id="KW-1133">Transmembrane helix</keyword>
<sequence>MSSNNPRGRQAIDVSAAFTGIAAVLVILRLYTRFFLIRCPGLEDYMITIAMASSIGLTICIALQVHWGMGQHVTEIDPDNTVKTLKAFWASLITYNLVLTTTKISILLQYRRVFTTKWVQIACWANLAFVIGFSLWAMLGSIFACVPVQAFWTEQPGARCINKFAMFFTNAGVNIFQDFLIFLLPIPVVQGLNLNKRQKIALIGIFAVGGFVCIVSILRLHSLVAISGSRDQTYDNAPAATWSSVEANVGIICSCLPLMRPLATRWLPGVFSSNKRSIPTGARPYATIGTSRTKRNTTRNEYALDSRPHSRQSDADIREIVVTTDVRVQVEDDEGNVSGWRTDVSGKEWTEIASSKDTERANSSTDTLVKEP</sequence>
<dbReference type="STRING" id="1460663.A0A177CC98"/>
<dbReference type="InterPro" id="IPR052337">
    <property type="entry name" value="SAT4-like"/>
</dbReference>
<reference evidence="9 10" key="1">
    <citation type="submission" date="2016-05" db="EMBL/GenBank/DDBJ databases">
        <title>Comparative analysis of secretome profiles of manganese(II)-oxidizing ascomycete fungi.</title>
        <authorList>
            <consortium name="DOE Joint Genome Institute"/>
            <person name="Zeiner C.A."/>
            <person name="Purvine S.O."/>
            <person name="Zink E.M."/>
            <person name="Wu S."/>
            <person name="Pasa-Tolic L."/>
            <person name="Chaput D.L."/>
            <person name="Haridas S."/>
            <person name="Grigoriev I.V."/>
            <person name="Santelli C.M."/>
            <person name="Hansel C.M."/>
        </authorList>
    </citation>
    <scope>NUCLEOTIDE SEQUENCE [LARGE SCALE GENOMIC DNA]</scope>
    <source>
        <strain evidence="9 10">AP3s5-JAC2a</strain>
    </source>
</reference>
<feature type="compositionally biased region" description="Basic and acidic residues" evidence="6">
    <location>
        <begin position="351"/>
        <end position="360"/>
    </location>
</feature>
<evidence type="ECO:0000313" key="10">
    <source>
        <dbReference type="Proteomes" id="UP000077069"/>
    </source>
</evidence>
<proteinExistence type="inferred from homology"/>
<feature type="non-terminal residue" evidence="9">
    <location>
        <position position="372"/>
    </location>
</feature>
<dbReference type="GO" id="GO:0016020">
    <property type="term" value="C:membrane"/>
    <property type="evidence" value="ECO:0007669"/>
    <property type="project" value="UniProtKB-SubCell"/>
</dbReference>
<evidence type="ECO:0000256" key="1">
    <source>
        <dbReference type="ARBA" id="ARBA00004141"/>
    </source>
</evidence>
<evidence type="ECO:0000256" key="5">
    <source>
        <dbReference type="ARBA" id="ARBA00038359"/>
    </source>
</evidence>
<evidence type="ECO:0000256" key="7">
    <source>
        <dbReference type="SAM" id="Phobius"/>
    </source>
</evidence>
<dbReference type="InParanoid" id="A0A177CC98"/>
<accession>A0A177CC98</accession>
<feature type="transmembrane region" description="Helical" evidence="7">
    <location>
        <begin position="12"/>
        <end position="32"/>
    </location>
</feature>
<feature type="domain" description="Rhodopsin" evidence="8">
    <location>
        <begin position="28"/>
        <end position="264"/>
    </location>
</feature>
<feature type="transmembrane region" description="Helical" evidence="7">
    <location>
        <begin position="122"/>
        <end position="152"/>
    </location>
</feature>
<feature type="region of interest" description="Disordered" evidence="6">
    <location>
        <begin position="351"/>
        <end position="372"/>
    </location>
</feature>
<dbReference type="InterPro" id="IPR049326">
    <property type="entry name" value="Rhodopsin_dom_fungi"/>
</dbReference>
<evidence type="ECO:0000259" key="8">
    <source>
        <dbReference type="Pfam" id="PF20684"/>
    </source>
</evidence>
<evidence type="ECO:0000256" key="6">
    <source>
        <dbReference type="SAM" id="MobiDB-lite"/>
    </source>
</evidence>
<dbReference type="Proteomes" id="UP000077069">
    <property type="component" value="Unassembled WGS sequence"/>
</dbReference>
<protein>
    <recommendedName>
        <fullName evidence="8">Rhodopsin domain-containing protein</fullName>
    </recommendedName>
</protein>
<name>A0A177CC98_9PLEO</name>
<dbReference type="Pfam" id="PF20684">
    <property type="entry name" value="Fung_rhodopsin"/>
    <property type="match status" value="1"/>
</dbReference>
<evidence type="ECO:0000313" key="9">
    <source>
        <dbReference type="EMBL" id="OAG04340.1"/>
    </source>
</evidence>
<feature type="region of interest" description="Disordered" evidence="6">
    <location>
        <begin position="292"/>
        <end position="314"/>
    </location>
</feature>
<keyword evidence="2 7" id="KW-0812">Transmembrane</keyword>
<feature type="transmembrane region" description="Helical" evidence="7">
    <location>
        <begin position="164"/>
        <end position="188"/>
    </location>
</feature>
<evidence type="ECO:0000256" key="3">
    <source>
        <dbReference type="ARBA" id="ARBA00022989"/>
    </source>
</evidence>
<feature type="transmembrane region" description="Helical" evidence="7">
    <location>
        <begin position="87"/>
        <end position="110"/>
    </location>
</feature>
<dbReference type="OrthoDB" id="444631at2759"/>
<dbReference type="AlphaFoldDB" id="A0A177CC98"/>
<dbReference type="GeneID" id="28759072"/>
<organism evidence="9 10">
    <name type="scientific">Paraphaeosphaeria sporulosa</name>
    <dbReference type="NCBI Taxonomy" id="1460663"/>
    <lineage>
        <taxon>Eukaryota</taxon>
        <taxon>Fungi</taxon>
        <taxon>Dikarya</taxon>
        <taxon>Ascomycota</taxon>
        <taxon>Pezizomycotina</taxon>
        <taxon>Dothideomycetes</taxon>
        <taxon>Pleosporomycetidae</taxon>
        <taxon>Pleosporales</taxon>
        <taxon>Massarineae</taxon>
        <taxon>Didymosphaeriaceae</taxon>
        <taxon>Paraphaeosphaeria</taxon>
    </lineage>
</organism>
<keyword evidence="10" id="KW-1185">Reference proteome</keyword>
<dbReference type="EMBL" id="KV441553">
    <property type="protein sequence ID" value="OAG04340.1"/>
    <property type="molecule type" value="Genomic_DNA"/>
</dbReference>
<feature type="transmembrane region" description="Helical" evidence="7">
    <location>
        <begin position="200"/>
        <end position="220"/>
    </location>
</feature>
<dbReference type="RefSeq" id="XP_018034705.1">
    <property type="nucleotide sequence ID" value="XM_018175586.1"/>
</dbReference>
<keyword evidence="4 7" id="KW-0472">Membrane</keyword>